<dbReference type="InterPro" id="IPR011747">
    <property type="entry name" value="CHP02241"/>
</dbReference>
<dbReference type="PANTHER" id="PTHR38009:SF1">
    <property type="entry name" value="CONSERVED HYPOTHETICAL PHAGE TAIL PROTEIN"/>
    <property type="match status" value="1"/>
</dbReference>
<evidence type="ECO:0008006" key="3">
    <source>
        <dbReference type="Google" id="ProtNLM"/>
    </source>
</evidence>
<dbReference type="InterPro" id="IPR010667">
    <property type="entry name" value="Phage_T4_Gp19"/>
</dbReference>
<dbReference type="EMBL" id="CP019312">
    <property type="protein sequence ID" value="APX11987.1"/>
    <property type="molecule type" value="Genomic_DNA"/>
</dbReference>
<dbReference type="NCBIfam" id="TIGR02241">
    <property type="entry name" value="conserved hypothetical phage tail region protein"/>
    <property type="match status" value="1"/>
</dbReference>
<sequence>MTTDKRIDPLRAFNFLVAVDSTPAAGFSEVSGLGVKREMVAYRNGNDVENHDRKLTGRDSYDNITLKRGYTTDDLMWRWFASLSAGNDDRRNVTITLLDEARSPVMSWLAEGAWILNLMGPSFNATGNDVAIESIELVIEKLTVEVEAAGA</sequence>
<organism evidence="1 2">
    <name type="scientific">Tateyamaria omphalii</name>
    <dbReference type="NCBI Taxonomy" id="299262"/>
    <lineage>
        <taxon>Bacteria</taxon>
        <taxon>Pseudomonadati</taxon>
        <taxon>Pseudomonadota</taxon>
        <taxon>Alphaproteobacteria</taxon>
        <taxon>Rhodobacterales</taxon>
        <taxon>Roseobacteraceae</taxon>
        <taxon>Tateyamaria</taxon>
    </lineage>
</organism>
<accession>A0A1P8MV58</accession>
<dbReference type="Proteomes" id="UP000186336">
    <property type="component" value="Chromosome"/>
</dbReference>
<keyword evidence="2" id="KW-1185">Reference proteome</keyword>
<dbReference type="Pfam" id="PF06841">
    <property type="entry name" value="Phage_T4_gp19"/>
    <property type="match status" value="1"/>
</dbReference>
<gene>
    <name evidence="1" type="ORF">BWR18_10085</name>
</gene>
<evidence type="ECO:0000313" key="1">
    <source>
        <dbReference type="EMBL" id="APX11987.1"/>
    </source>
</evidence>
<protein>
    <recommendedName>
        <fullName evidence="3">Phage tail protein</fullName>
    </recommendedName>
</protein>
<proteinExistence type="predicted"/>
<dbReference type="KEGG" id="tom:BWR18_10085"/>
<dbReference type="PANTHER" id="PTHR38009">
    <property type="entry name" value="CONSERVED HYPOTHETICAL PHAGE TAIL PROTEIN"/>
    <property type="match status" value="1"/>
</dbReference>
<dbReference type="RefSeq" id="WP_076627937.1">
    <property type="nucleotide sequence ID" value="NZ_CP019312.1"/>
</dbReference>
<dbReference type="AlphaFoldDB" id="A0A1P8MV58"/>
<dbReference type="STRING" id="299262.BWR18_10085"/>
<evidence type="ECO:0000313" key="2">
    <source>
        <dbReference type="Proteomes" id="UP000186336"/>
    </source>
</evidence>
<reference evidence="1 2" key="1">
    <citation type="submission" date="2017-01" db="EMBL/GenBank/DDBJ databases">
        <title>Complete genome of Tateyamaria omphalii DOK1-4 isolated from seawater in Dokdo.</title>
        <authorList>
            <person name="Kim J.H."/>
            <person name="Chi W.-J."/>
        </authorList>
    </citation>
    <scope>NUCLEOTIDE SEQUENCE [LARGE SCALE GENOMIC DNA]</scope>
    <source>
        <strain evidence="1 2">DOK1-4</strain>
    </source>
</reference>
<dbReference type="OrthoDB" id="9790161at2"/>
<dbReference type="GO" id="GO:0005198">
    <property type="term" value="F:structural molecule activity"/>
    <property type="evidence" value="ECO:0007669"/>
    <property type="project" value="InterPro"/>
</dbReference>
<name>A0A1P8MV58_9RHOB</name>